<keyword evidence="3" id="KW-1133">Transmembrane helix</keyword>
<dbReference type="EMBL" id="JAQQWK010000012">
    <property type="protein sequence ID" value="KAK8022841.1"/>
    <property type="molecule type" value="Genomic_DNA"/>
</dbReference>
<keyword evidence="2" id="KW-0812">Transmembrane</keyword>
<evidence type="ECO:0000256" key="5">
    <source>
        <dbReference type="ARBA" id="ARBA00023242"/>
    </source>
</evidence>
<keyword evidence="5" id="KW-0539">Nucleus</keyword>
<dbReference type="Pfam" id="PF05705">
    <property type="entry name" value="DUF829"/>
    <property type="match status" value="1"/>
</dbReference>
<name>A0ABR1RY39_9PEZI</name>
<protein>
    <recommendedName>
        <fullName evidence="9">Indole-diterpene biosynthesis protein PaxU</fullName>
    </recommendedName>
</protein>
<proteinExistence type="predicted"/>
<organism evidence="7 8">
    <name type="scientific">Apiospora rasikravindrae</name>
    <dbReference type="NCBI Taxonomy" id="990691"/>
    <lineage>
        <taxon>Eukaryota</taxon>
        <taxon>Fungi</taxon>
        <taxon>Dikarya</taxon>
        <taxon>Ascomycota</taxon>
        <taxon>Pezizomycotina</taxon>
        <taxon>Sordariomycetes</taxon>
        <taxon>Xylariomycetidae</taxon>
        <taxon>Amphisphaeriales</taxon>
        <taxon>Apiosporaceae</taxon>
        <taxon>Apiospora</taxon>
    </lineage>
</organism>
<evidence type="ECO:0000313" key="7">
    <source>
        <dbReference type="EMBL" id="KAK8022841.1"/>
    </source>
</evidence>
<dbReference type="PANTHER" id="PTHR12265">
    <property type="entry name" value="TRANSMEMBRANE PROTEIN 53"/>
    <property type="match status" value="1"/>
</dbReference>
<keyword evidence="8" id="KW-1185">Reference proteome</keyword>
<evidence type="ECO:0000256" key="2">
    <source>
        <dbReference type="ARBA" id="ARBA00022692"/>
    </source>
</evidence>
<evidence type="ECO:0000256" key="1">
    <source>
        <dbReference type="ARBA" id="ARBA00004126"/>
    </source>
</evidence>
<reference evidence="7 8" key="1">
    <citation type="submission" date="2023-01" db="EMBL/GenBank/DDBJ databases">
        <title>Analysis of 21 Apiospora genomes using comparative genomics revels a genus with tremendous synthesis potential of carbohydrate active enzymes and secondary metabolites.</title>
        <authorList>
            <person name="Sorensen T."/>
        </authorList>
    </citation>
    <scope>NUCLEOTIDE SEQUENCE [LARGE SCALE GENOMIC DNA]</scope>
    <source>
        <strain evidence="7 8">CBS 33761</strain>
    </source>
</reference>
<evidence type="ECO:0008006" key="9">
    <source>
        <dbReference type="Google" id="ProtNLM"/>
    </source>
</evidence>
<comment type="caution">
    <text evidence="7">The sequence shown here is derived from an EMBL/GenBank/DDBJ whole genome shotgun (WGS) entry which is preliminary data.</text>
</comment>
<comment type="subcellular location">
    <subcellularLocation>
        <location evidence="6">Endomembrane system</location>
        <topology evidence="6">Single-pass membrane protein</topology>
    </subcellularLocation>
    <subcellularLocation>
        <location evidence="1">Nucleus membrane</location>
    </subcellularLocation>
</comment>
<dbReference type="Proteomes" id="UP001444661">
    <property type="component" value="Unassembled WGS sequence"/>
</dbReference>
<sequence>MFLKSFVELGPNILLYTPPEHQVGQLIILCTWMGAADKHIAKYADIYRQKAPGAKILLLKSVVGSMISSYAIQRRAMRPAQQAVCQLLQEHYGLQRGGAGSNEEPRVLLHMMSNGGANSATNLLVDLEARLGTPLPVVGLICDSTPNASSWKKTCHAFMYSFPCGFPINLVTTAFVYATITLLYAWIAMGNEAPEDYWRRSVLNEKLVHCRKVCYVASKIDKMTDWRDVVSHAAEARKRGWVTKEVIVDDTPHCNHISKHEKVYVKVVSDVWEGRSLQPSLQT</sequence>
<evidence type="ECO:0000313" key="8">
    <source>
        <dbReference type="Proteomes" id="UP001444661"/>
    </source>
</evidence>
<dbReference type="InterPro" id="IPR008547">
    <property type="entry name" value="DUF829_TMEM53"/>
</dbReference>
<evidence type="ECO:0000256" key="6">
    <source>
        <dbReference type="ARBA" id="ARBA00037847"/>
    </source>
</evidence>
<keyword evidence="4" id="KW-0472">Membrane</keyword>
<dbReference type="PANTHER" id="PTHR12265:SF30">
    <property type="entry name" value="TRANSMEMBRANE PROTEIN 53"/>
    <property type="match status" value="1"/>
</dbReference>
<evidence type="ECO:0000256" key="3">
    <source>
        <dbReference type="ARBA" id="ARBA00022989"/>
    </source>
</evidence>
<evidence type="ECO:0000256" key="4">
    <source>
        <dbReference type="ARBA" id="ARBA00023136"/>
    </source>
</evidence>
<accession>A0ABR1RY39</accession>
<gene>
    <name evidence="7" type="ORF">PG993_013608</name>
</gene>